<dbReference type="OrthoDB" id="1668162at2759"/>
<dbReference type="InterPro" id="IPR027643">
    <property type="entry name" value="Formin-like_plant"/>
</dbReference>
<dbReference type="SMART" id="SM00498">
    <property type="entry name" value="FH2"/>
    <property type="match status" value="1"/>
</dbReference>
<accession>S8DJR3</accession>
<comment type="similarity">
    <text evidence="1">Belongs to the formin-like family. Class-I subfamily.</text>
</comment>
<dbReference type="InterPro" id="IPR042201">
    <property type="entry name" value="FH2_Formin_sf"/>
</dbReference>
<dbReference type="EMBL" id="AUSU01008124">
    <property type="protein sequence ID" value="EPS59732.1"/>
    <property type="molecule type" value="Genomic_DNA"/>
</dbReference>
<evidence type="ECO:0000256" key="2">
    <source>
        <dbReference type="RuleBase" id="RU361260"/>
    </source>
</evidence>
<comment type="caution">
    <text evidence="5">The sequence shown here is derived from an EMBL/GenBank/DDBJ whole genome shotgun (WGS) entry which is preliminary data.</text>
</comment>
<evidence type="ECO:0000256" key="3">
    <source>
        <dbReference type="SAM" id="MobiDB-lite"/>
    </source>
</evidence>
<dbReference type="PANTHER" id="PTHR23213">
    <property type="entry name" value="FORMIN-RELATED"/>
    <property type="match status" value="1"/>
</dbReference>
<gene>
    <name evidence="5" type="ORF">M569_15070</name>
</gene>
<feature type="compositionally biased region" description="Low complexity" evidence="3">
    <location>
        <begin position="1"/>
        <end position="12"/>
    </location>
</feature>
<dbReference type="AlphaFoldDB" id="S8DJR3"/>
<sequence>PSSNQQPSISSIDDGDGSGDRKPKLKPLHWDKVRASSDREMVWDQLRSGGSTFTLDEEMIQTLFVVNAPKETTAAKWQVLPAPNPNPDSGNRRRRILDPKKSQNIAILLRALHLTADDVCQGLLGGNTGILGAEFLESLLKMAPTEEEERKLKESAGEGDPSDDAGERFLRAVLSIPFAFKRVEILLYISNFDSEAEYLKKSFATLQAACEELRSSRMFLKLLEAVLKTGNRMNVGTDRGDARAFKLDTLLKLVDVKGADGRTTLLHFVVQEIVRSEGGDDGDAKCRKLGLRVVAALSSELSNVKRAAAMDAGALTRDVAGLREGLRRVGEASGWWEEGSEFSGSVGRFATRAEEETAEIEAEESGAMGAVKEITEYFHGNSVLEEAHPFRIFDVVRDFLNVLDRVCEEFGSSLNDRSAVGSTRKFAVTVNPTMLDRV</sequence>
<evidence type="ECO:0000313" key="5">
    <source>
        <dbReference type="EMBL" id="EPS59732.1"/>
    </source>
</evidence>
<feature type="non-terminal residue" evidence="5">
    <location>
        <position position="1"/>
    </location>
</feature>
<dbReference type="PROSITE" id="PS51444">
    <property type="entry name" value="FH2"/>
    <property type="match status" value="1"/>
</dbReference>
<name>S8DJR3_9LAMI</name>
<keyword evidence="6" id="KW-1185">Reference proteome</keyword>
<dbReference type="Gene3D" id="1.20.58.2220">
    <property type="entry name" value="Formin, FH2 domain"/>
    <property type="match status" value="1"/>
</dbReference>
<dbReference type="GO" id="GO:0045010">
    <property type="term" value="P:actin nucleation"/>
    <property type="evidence" value="ECO:0007669"/>
    <property type="project" value="InterPro"/>
</dbReference>
<feature type="non-terminal residue" evidence="5">
    <location>
        <position position="438"/>
    </location>
</feature>
<proteinExistence type="inferred from homology"/>
<evidence type="ECO:0000256" key="1">
    <source>
        <dbReference type="ARBA" id="ARBA00025793"/>
    </source>
</evidence>
<dbReference type="PANTHER" id="PTHR23213:SF276">
    <property type="entry name" value="FORMIN-LIKE PROTEIN 1"/>
    <property type="match status" value="1"/>
</dbReference>
<dbReference type="SUPFAM" id="SSF101447">
    <property type="entry name" value="Formin homology 2 domain (FH2 domain)"/>
    <property type="match status" value="1"/>
</dbReference>
<dbReference type="Proteomes" id="UP000015453">
    <property type="component" value="Unassembled WGS sequence"/>
</dbReference>
<reference evidence="5 6" key="1">
    <citation type="journal article" date="2013" name="BMC Genomics">
        <title>The miniature genome of a carnivorous plant Genlisea aurea contains a low number of genes and short non-coding sequences.</title>
        <authorList>
            <person name="Leushkin E.V."/>
            <person name="Sutormin R.A."/>
            <person name="Nabieva E.R."/>
            <person name="Penin A.A."/>
            <person name="Kondrashov A.S."/>
            <person name="Logacheva M.D."/>
        </authorList>
    </citation>
    <scope>NUCLEOTIDE SEQUENCE [LARGE SCALE GENOMIC DNA]</scope>
</reference>
<evidence type="ECO:0000313" key="6">
    <source>
        <dbReference type="Proteomes" id="UP000015453"/>
    </source>
</evidence>
<feature type="region of interest" description="Disordered" evidence="3">
    <location>
        <begin position="1"/>
        <end position="31"/>
    </location>
</feature>
<feature type="domain" description="FH2" evidence="4">
    <location>
        <begin position="15"/>
        <end position="430"/>
    </location>
</feature>
<protein>
    <recommendedName>
        <fullName evidence="2">Formin-like protein</fullName>
    </recommendedName>
</protein>
<feature type="compositionally biased region" description="Basic and acidic residues" evidence="3">
    <location>
        <begin position="18"/>
        <end position="31"/>
    </location>
</feature>
<dbReference type="Pfam" id="PF02181">
    <property type="entry name" value="FH2"/>
    <property type="match status" value="1"/>
</dbReference>
<evidence type="ECO:0000259" key="4">
    <source>
        <dbReference type="PROSITE" id="PS51444"/>
    </source>
</evidence>
<dbReference type="InterPro" id="IPR015425">
    <property type="entry name" value="FH2_Formin"/>
</dbReference>
<dbReference type="GO" id="GO:0051015">
    <property type="term" value="F:actin filament binding"/>
    <property type="evidence" value="ECO:0007669"/>
    <property type="project" value="InterPro"/>
</dbReference>
<organism evidence="5 6">
    <name type="scientific">Genlisea aurea</name>
    <dbReference type="NCBI Taxonomy" id="192259"/>
    <lineage>
        <taxon>Eukaryota</taxon>
        <taxon>Viridiplantae</taxon>
        <taxon>Streptophyta</taxon>
        <taxon>Embryophyta</taxon>
        <taxon>Tracheophyta</taxon>
        <taxon>Spermatophyta</taxon>
        <taxon>Magnoliopsida</taxon>
        <taxon>eudicotyledons</taxon>
        <taxon>Gunneridae</taxon>
        <taxon>Pentapetalae</taxon>
        <taxon>asterids</taxon>
        <taxon>lamiids</taxon>
        <taxon>Lamiales</taxon>
        <taxon>Lentibulariaceae</taxon>
        <taxon>Genlisea</taxon>
    </lineage>
</organism>